<evidence type="ECO:0000313" key="2">
    <source>
        <dbReference type="Proteomes" id="UP001519293"/>
    </source>
</evidence>
<sequence>MLLNGITGFYDRKEDEPPIMDSKEFKRFCFQIARLIGERVIFFTKPHYPSNYYEVKLSNDLYILLNAHYPYIAFADFVEDSKVNFINDSSLHNACSAAGYQVLTVADLHTPLKIAEKTGQLFVENRNSLNEAEIAQIKNWKPKTVGEVIYNCWD</sequence>
<keyword evidence="2" id="KW-1185">Reference proteome</keyword>
<protein>
    <submittedName>
        <fullName evidence="1">Uncharacterized protein</fullName>
    </submittedName>
</protein>
<proteinExistence type="predicted"/>
<dbReference type="Proteomes" id="UP001519293">
    <property type="component" value="Unassembled WGS sequence"/>
</dbReference>
<evidence type="ECO:0000313" key="1">
    <source>
        <dbReference type="EMBL" id="MBP2243269.1"/>
    </source>
</evidence>
<reference evidence="1 2" key="1">
    <citation type="submission" date="2021-03" db="EMBL/GenBank/DDBJ databases">
        <title>Genomic Encyclopedia of Type Strains, Phase IV (KMG-IV): sequencing the most valuable type-strain genomes for metagenomic binning, comparative biology and taxonomic classification.</title>
        <authorList>
            <person name="Goeker M."/>
        </authorList>
    </citation>
    <scope>NUCLEOTIDE SEQUENCE [LARGE SCALE GENOMIC DNA]</scope>
    <source>
        <strain evidence="1 2">DSM 26675</strain>
    </source>
</reference>
<accession>A0ABS4RLV8</accession>
<name>A0ABS4RLV8_9BACI</name>
<dbReference type="EMBL" id="JAGIKZ010000040">
    <property type="protein sequence ID" value="MBP2243269.1"/>
    <property type="molecule type" value="Genomic_DNA"/>
</dbReference>
<gene>
    <name evidence="1" type="ORF">J2Z40_003868</name>
</gene>
<dbReference type="RefSeq" id="WP_066391874.1">
    <property type="nucleotide sequence ID" value="NZ_JAGIKZ010000040.1"/>
</dbReference>
<comment type="caution">
    <text evidence="1">The sequence shown here is derived from an EMBL/GenBank/DDBJ whole genome shotgun (WGS) entry which is preliminary data.</text>
</comment>
<organism evidence="1 2">
    <name type="scientific">Cytobacillus eiseniae</name>
    <dbReference type="NCBI Taxonomy" id="762947"/>
    <lineage>
        <taxon>Bacteria</taxon>
        <taxon>Bacillati</taxon>
        <taxon>Bacillota</taxon>
        <taxon>Bacilli</taxon>
        <taxon>Bacillales</taxon>
        <taxon>Bacillaceae</taxon>
        <taxon>Cytobacillus</taxon>
    </lineage>
</organism>